<feature type="chain" id="PRO_5004580518" evidence="1">
    <location>
        <begin position="20"/>
        <end position="71"/>
    </location>
</feature>
<reference evidence="3" key="1">
    <citation type="submission" date="2011-08" db="EMBL/GenBank/DDBJ databases">
        <authorList>
            <person name="Rombauts S."/>
        </authorList>
    </citation>
    <scope>NUCLEOTIDE SEQUENCE</scope>
    <source>
        <strain evidence="3">London</strain>
    </source>
</reference>
<sequence>MNLLLPFTFLLCLIVTIEGGFYKHKYIVKKPFYKKPVHFVHFPVRPKPAFFHGGKFKHGGFGFKKVWWKHG</sequence>
<evidence type="ECO:0000313" key="2">
    <source>
        <dbReference type="EnsemblMetazoa" id="tetur08g06820.1"/>
    </source>
</evidence>
<dbReference type="AlphaFoldDB" id="T1KC94"/>
<accession>T1KC94</accession>
<dbReference type="HOGENOM" id="CLU_2743293_0_0_1"/>
<proteinExistence type="predicted"/>
<organism evidence="2 3">
    <name type="scientific">Tetranychus urticae</name>
    <name type="common">Two-spotted spider mite</name>
    <dbReference type="NCBI Taxonomy" id="32264"/>
    <lineage>
        <taxon>Eukaryota</taxon>
        <taxon>Metazoa</taxon>
        <taxon>Ecdysozoa</taxon>
        <taxon>Arthropoda</taxon>
        <taxon>Chelicerata</taxon>
        <taxon>Arachnida</taxon>
        <taxon>Acari</taxon>
        <taxon>Acariformes</taxon>
        <taxon>Trombidiformes</taxon>
        <taxon>Prostigmata</taxon>
        <taxon>Eleutherengona</taxon>
        <taxon>Raphignathae</taxon>
        <taxon>Tetranychoidea</taxon>
        <taxon>Tetranychidae</taxon>
        <taxon>Tetranychus</taxon>
    </lineage>
</organism>
<keyword evidence="3" id="KW-1185">Reference proteome</keyword>
<dbReference type="EnsemblMetazoa" id="tetur08g06820.1">
    <property type="protein sequence ID" value="tetur08g06820.1"/>
    <property type="gene ID" value="tetur08g06820"/>
</dbReference>
<name>T1KC94_TETUR</name>
<keyword evidence="1" id="KW-0732">Signal</keyword>
<protein>
    <submittedName>
        <fullName evidence="2">Uncharacterized protein</fullName>
    </submittedName>
</protein>
<feature type="signal peptide" evidence="1">
    <location>
        <begin position="1"/>
        <end position="19"/>
    </location>
</feature>
<evidence type="ECO:0000313" key="3">
    <source>
        <dbReference type="Proteomes" id="UP000015104"/>
    </source>
</evidence>
<dbReference type="EMBL" id="CAEY01001958">
    <property type="status" value="NOT_ANNOTATED_CDS"/>
    <property type="molecule type" value="Genomic_DNA"/>
</dbReference>
<dbReference type="Proteomes" id="UP000015104">
    <property type="component" value="Unassembled WGS sequence"/>
</dbReference>
<reference evidence="2" key="2">
    <citation type="submission" date="2015-06" db="UniProtKB">
        <authorList>
            <consortium name="EnsemblMetazoa"/>
        </authorList>
    </citation>
    <scope>IDENTIFICATION</scope>
</reference>
<evidence type="ECO:0000256" key="1">
    <source>
        <dbReference type="SAM" id="SignalP"/>
    </source>
</evidence>